<dbReference type="InterPro" id="IPR020260">
    <property type="entry name" value="Uncharacterised_YueH"/>
</dbReference>
<evidence type="ECO:0008006" key="5">
    <source>
        <dbReference type="Google" id="ProtNLM"/>
    </source>
</evidence>
<organism evidence="2 4">
    <name type="scientific">Staphylococcus devriesei</name>
    <dbReference type="NCBI Taxonomy" id="586733"/>
    <lineage>
        <taxon>Bacteria</taxon>
        <taxon>Bacillati</taxon>
        <taxon>Bacillota</taxon>
        <taxon>Bacilli</taxon>
        <taxon>Bacillales</taxon>
        <taxon>Staphylococcaceae</taxon>
        <taxon>Staphylococcus</taxon>
    </lineage>
</organism>
<dbReference type="Pfam" id="PF14166">
    <property type="entry name" value="YueH"/>
    <property type="match status" value="1"/>
</dbReference>
<gene>
    <name evidence="1" type="ORF">BUY47_10905</name>
    <name evidence="2" type="ORF">BUY48_08865</name>
</gene>
<dbReference type="Proteomes" id="UP000243350">
    <property type="component" value="Unassembled WGS sequence"/>
</dbReference>
<name>A0A2K4DL51_9STAP</name>
<evidence type="ECO:0000313" key="4">
    <source>
        <dbReference type="Proteomes" id="UP000243350"/>
    </source>
</evidence>
<dbReference type="Proteomes" id="UP000242088">
    <property type="component" value="Unassembled WGS sequence"/>
</dbReference>
<dbReference type="EMBL" id="PYZI01000017">
    <property type="protein sequence ID" value="PTF12949.1"/>
    <property type="molecule type" value="Genomic_DNA"/>
</dbReference>
<evidence type="ECO:0000313" key="2">
    <source>
        <dbReference type="EMBL" id="PTF13261.1"/>
    </source>
</evidence>
<accession>A0A2K4DL51</accession>
<keyword evidence="3" id="KW-1185">Reference proteome</keyword>
<reference evidence="2" key="2">
    <citation type="submission" date="2018-03" db="EMBL/GenBank/DDBJ databases">
        <authorList>
            <person name="Keele B.F."/>
        </authorList>
    </citation>
    <scope>NUCLEOTIDE SEQUENCE</scope>
    <source>
        <strain evidence="2">SNUC 4143</strain>
    </source>
</reference>
<proteinExistence type="predicted"/>
<evidence type="ECO:0000313" key="1">
    <source>
        <dbReference type="EMBL" id="PTF12949.1"/>
    </source>
</evidence>
<reference evidence="3 4" key="1">
    <citation type="journal article" date="2016" name="Front. Microbiol.">
        <title>Comprehensive Phylogenetic Analysis of Bovine Non-aureus Staphylococci Species Based on Whole-Genome Sequencing.</title>
        <authorList>
            <person name="Naushad S."/>
            <person name="Barkema H.W."/>
            <person name="Luby C."/>
            <person name="Condas L.A."/>
            <person name="Nobrega D.B."/>
            <person name="Carson D.A."/>
            <person name="De Buck J."/>
        </authorList>
    </citation>
    <scope>NUCLEOTIDE SEQUENCE [LARGE SCALE GENOMIC DNA]</scope>
    <source>
        <strain evidence="1 3">SNUC 1409</strain>
        <strain evidence="2 4">SNUC 4143</strain>
    </source>
</reference>
<sequence length="85" mass="10131">MMIKQLSTQNEVVNVYLYKNTNINYLMLAIPDIFWSLEVSLDMNLNEIEEELVMHIFNFKDEEEATRIASILINWIAEYLKETNK</sequence>
<dbReference type="AlphaFoldDB" id="A0A2K4DL51"/>
<comment type="caution">
    <text evidence="2">The sequence shown here is derived from an EMBL/GenBank/DDBJ whole genome shotgun (WGS) entry which is preliminary data.</text>
</comment>
<reference evidence="1" key="3">
    <citation type="submission" date="2018-03" db="EMBL/GenBank/DDBJ databases">
        <authorList>
            <person name="Naushad S."/>
        </authorList>
    </citation>
    <scope>NUCLEOTIDE SEQUENCE</scope>
    <source>
        <strain evidence="1">SNUC 1409</strain>
    </source>
</reference>
<protein>
    <recommendedName>
        <fullName evidence="5">YueH-like family protein</fullName>
    </recommendedName>
</protein>
<evidence type="ECO:0000313" key="3">
    <source>
        <dbReference type="Proteomes" id="UP000242088"/>
    </source>
</evidence>
<dbReference type="EMBL" id="PYZH01000059">
    <property type="protein sequence ID" value="PTF13261.1"/>
    <property type="molecule type" value="Genomic_DNA"/>
</dbReference>